<keyword evidence="2" id="KW-1133">Transmembrane helix</keyword>
<dbReference type="Proteomes" id="UP000287224">
    <property type="component" value="Unassembled WGS sequence"/>
</dbReference>
<evidence type="ECO:0000256" key="2">
    <source>
        <dbReference type="SAM" id="Phobius"/>
    </source>
</evidence>
<evidence type="ECO:0000256" key="1">
    <source>
        <dbReference type="SAM" id="Coils"/>
    </source>
</evidence>
<evidence type="ECO:0000313" key="3">
    <source>
        <dbReference type="EMBL" id="GCE04313.1"/>
    </source>
</evidence>
<keyword evidence="4" id="KW-1185">Reference proteome</keyword>
<proteinExistence type="predicted"/>
<dbReference type="Pfam" id="PF04977">
    <property type="entry name" value="DivIC"/>
    <property type="match status" value="1"/>
</dbReference>
<dbReference type="InterPro" id="IPR007060">
    <property type="entry name" value="FtsL/DivIC"/>
</dbReference>
<dbReference type="EMBL" id="BIFQ01000001">
    <property type="protein sequence ID" value="GCE04313.1"/>
    <property type="molecule type" value="Genomic_DNA"/>
</dbReference>
<evidence type="ECO:0008006" key="5">
    <source>
        <dbReference type="Google" id="ProtNLM"/>
    </source>
</evidence>
<keyword evidence="1" id="KW-0175">Coiled coil</keyword>
<accession>A0A401ZBY2</accession>
<sequence>MYGLKQLNNEARKERPVIPRSVFAAKRRRQLRPFFFHMGPAALSITSVLLIALMAVLYLAQVGQSAVANQQLQQMRSEQATLQRENQDLAQTIAIERSPAYISEQAKKNGLVPADPAHVNVIKIPNLQPIHDPGPNDN</sequence>
<name>A0A401ZBY2_9CHLR</name>
<organism evidence="3 4">
    <name type="scientific">Dictyobacter aurantiacus</name>
    <dbReference type="NCBI Taxonomy" id="1936993"/>
    <lineage>
        <taxon>Bacteria</taxon>
        <taxon>Bacillati</taxon>
        <taxon>Chloroflexota</taxon>
        <taxon>Ktedonobacteria</taxon>
        <taxon>Ktedonobacterales</taxon>
        <taxon>Dictyobacteraceae</taxon>
        <taxon>Dictyobacter</taxon>
    </lineage>
</organism>
<keyword evidence="2" id="KW-0812">Transmembrane</keyword>
<keyword evidence="2" id="KW-0472">Membrane</keyword>
<protein>
    <recommendedName>
        <fullName evidence="5">Cell division protein FtsL</fullName>
    </recommendedName>
</protein>
<feature type="coiled-coil region" evidence="1">
    <location>
        <begin position="65"/>
        <end position="92"/>
    </location>
</feature>
<evidence type="ECO:0000313" key="4">
    <source>
        <dbReference type="Proteomes" id="UP000287224"/>
    </source>
</evidence>
<gene>
    <name evidence="3" type="ORF">KDAU_16420</name>
</gene>
<dbReference type="RefSeq" id="WP_160145724.1">
    <property type="nucleotide sequence ID" value="NZ_BIFQ01000001.1"/>
</dbReference>
<dbReference type="OrthoDB" id="161196at2"/>
<dbReference type="AlphaFoldDB" id="A0A401ZBY2"/>
<feature type="transmembrane region" description="Helical" evidence="2">
    <location>
        <begin position="34"/>
        <end position="60"/>
    </location>
</feature>
<reference evidence="4" key="1">
    <citation type="submission" date="2018-12" db="EMBL/GenBank/DDBJ databases">
        <title>Tengunoibacter tsumagoiensis gen. nov., sp. nov., Dictyobacter kobayashii sp. nov., D. alpinus sp. nov., and D. joshuensis sp. nov. and description of Dictyobacteraceae fam. nov. within the order Ktedonobacterales isolated from Tengu-no-mugimeshi.</title>
        <authorList>
            <person name="Wang C.M."/>
            <person name="Zheng Y."/>
            <person name="Sakai Y."/>
            <person name="Toyoda A."/>
            <person name="Minakuchi Y."/>
            <person name="Abe K."/>
            <person name="Yokota A."/>
            <person name="Yabe S."/>
        </authorList>
    </citation>
    <scope>NUCLEOTIDE SEQUENCE [LARGE SCALE GENOMIC DNA]</scope>
    <source>
        <strain evidence="4">S-27</strain>
    </source>
</reference>
<comment type="caution">
    <text evidence="3">The sequence shown here is derived from an EMBL/GenBank/DDBJ whole genome shotgun (WGS) entry which is preliminary data.</text>
</comment>